<evidence type="ECO:0000256" key="4">
    <source>
        <dbReference type="ARBA" id="ARBA00023163"/>
    </source>
</evidence>
<keyword evidence="3 5" id="KW-0238">DNA-binding</keyword>
<dbReference type="Pfam" id="PF00440">
    <property type="entry name" value="TetR_N"/>
    <property type="match status" value="1"/>
</dbReference>
<keyword evidence="4" id="KW-0804">Transcription</keyword>
<dbReference type="InterPro" id="IPR036271">
    <property type="entry name" value="Tet_transcr_reg_TetR-rel_C_sf"/>
</dbReference>
<dbReference type="InterPro" id="IPR004111">
    <property type="entry name" value="Repressor_TetR_C"/>
</dbReference>
<dbReference type="InterPro" id="IPR050109">
    <property type="entry name" value="HTH-type_TetR-like_transc_reg"/>
</dbReference>
<protein>
    <recommendedName>
        <fullName evidence="6">HTH tetR-type domain-containing protein</fullName>
    </recommendedName>
</protein>
<dbReference type="GO" id="GO:0046677">
    <property type="term" value="P:response to antibiotic"/>
    <property type="evidence" value="ECO:0007669"/>
    <property type="project" value="InterPro"/>
</dbReference>
<organism evidence="7">
    <name type="scientific">Thermosporothrix sp. COM3</name>
    <dbReference type="NCBI Taxonomy" id="2490863"/>
    <lineage>
        <taxon>Bacteria</taxon>
        <taxon>Bacillati</taxon>
        <taxon>Chloroflexota</taxon>
        <taxon>Ktedonobacteria</taxon>
        <taxon>Ktedonobacterales</taxon>
        <taxon>Thermosporotrichaceae</taxon>
        <taxon>Thermosporothrix</taxon>
    </lineage>
</organism>
<dbReference type="AlphaFoldDB" id="A0A455SFA1"/>
<dbReference type="PROSITE" id="PS50977">
    <property type="entry name" value="HTH_TETR_2"/>
    <property type="match status" value="1"/>
</dbReference>
<feature type="DNA-binding region" description="H-T-H motif" evidence="5">
    <location>
        <begin position="34"/>
        <end position="53"/>
    </location>
</feature>
<dbReference type="PANTHER" id="PTHR30055:SF151">
    <property type="entry name" value="TRANSCRIPTIONAL REGULATORY PROTEIN"/>
    <property type="match status" value="1"/>
</dbReference>
<dbReference type="Pfam" id="PF02909">
    <property type="entry name" value="TetR_C_1"/>
    <property type="match status" value="1"/>
</dbReference>
<dbReference type="GO" id="GO:0000976">
    <property type="term" value="F:transcription cis-regulatory region binding"/>
    <property type="evidence" value="ECO:0007669"/>
    <property type="project" value="TreeGrafter"/>
</dbReference>
<dbReference type="GO" id="GO:0045892">
    <property type="term" value="P:negative regulation of DNA-templated transcription"/>
    <property type="evidence" value="ECO:0007669"/>
    <property type="project" value="InterPro"/>
</dbReference>
<dbReference type="InterPro" id="IPR009057">
    <property type="entry name" value="Homeodomain-like_sf"/>
</dbReference>
<evidence type="ECO:0000259" key="6">
    <source>
        <dbReference type="PROSITE" id="PS50977"/>
    </source>
</evidence>
<dbReference type="InterPro" id="IPR003012">
    <property type="entry name" value="Tet_transcr_reg_TetR"/>
</dbReference>
<name>A0A455SFA1_9CHLR</name>
<feature type="domain" description="HTH tetR-type" evidence="6">
    <location>
        <begin position="11"/>
        <end position="71"/>
    </location>
</feature>
<dbReference type="PANTHER" id="PTHR30055">
    <property type="entry name" value="HTH-TYPE TRANSCRIPTIONAL REGULATOR RUTR"/>
    <property type="match status" value="1"/>
</dbReference>
<keyword evidence="1" id="KW-0678">Repressor</keyword>
<sequence length="219" mass="24972">MRGKRQKKNADLSRERVLEVAVSLLDREGLSGFSMRRLGAELEADPMAVYYYFPNKGALLDGVLERILARVVLPEDVRIAWPEQIRMVMRELRRVLRNHAHVVPLLIARPLWTPASLQIGDMLARLLLEAGFTEDQAADAILSLSSYLVGHLLAEQEPTDRTTISEQEARAHLMQSAIEKYPAFQHVFIRSQGYSIERRFERGLELLLQGLLSQERGRS</sequence>
<evidence type="ECO:0000256" key="5">
    <source>
        <dbReference type="PROSITE-ProRule" id="PRU00335"/>
    </source>
</evidence>
<evidence type="ECO:0000256" key="3">
    <source>
        <dbReference type="ARBA" id="ARBA00023125"/>
    </source>
</evidence>
<reference evidence="7" key="1">
    <citation type="submission" date="2018-12" db="EMBL/GenBank/DDBJ databases">
        <title>Novel natural products biosynthetic potential of the class Ktedonobacteria.</title>
        <authorList>
            <person name="Zheng Y."/>
            <person name="Saitou A."/>
            <person name="Wang C.M."/>
            <person name="Toyoda A."/>
            <person name="Minakuchi Y."/>
            <person name="Sekiguchi Y."/>
            <person name="Ueda K."/>
            <person name="Takano H."/>
            <person name="Sakai Y."/>
            <person name="Yokota A."/>
            <person name="Yabe S."/>
        </authorList>
    </citation>
    <scope>NUCLEOTIDE SEQUENCE</scope>
    <source>
        <strain evidence="7">COM3</strain>
    </source>
</reference>
<accession>A0A455SFA1</accession>
<keyword evidence="2" id="KW-0805">Transcription regulation</keyword>
<dbReference type="SUPFAM" id="SSF48498">
    <property type="entry name" value="Tetracyclin repressor-like, C-terminal domain"/>
    <property type="match status" value="1"/>
</dbReference>
<gene>
    <name evidence="7" type="ORF">KTC_18880</name>
</gene>
<dbReference type="PRINTS" id="PR00400">
    <property type="entry name" value="TETREPRESSOR"/>
</dbReference>
<dbReference type="EMBL" id="AP019376">
    <property type="protein sequence ID" value="BBH87137.1"/>
    <property type="molecule type" value="Genomic_DNA"/>
</dbReference>
<dbReference type="InterPro" id="IPR001647">
    <property type="entry name" value="HTH_TetR"/>
</dbReference>
<dbReference type="GO" id="GO:0003700">
    <property type="term" value="F:DNA-binding transcription factor activity"/>
    <property type="evidence" value="ECO:0007669"/>
    <property type="project" value="TreeGrafter"/>
</dbReference>
<dbReference type="SUPFAM" id="SSF46689">
    <property type="entry name" value="Homeodomain-like"/>
    <property type="match status" value="1"/>
</dbReference>
<proteinExistence type="predicted"/>
<evidence type="ECO:0000256" key="1">
    <source>
        <dbReference type="ARBA" id="ARBA00022491"/>
    </source>
</evidence>
<dbReference type="Gene3D" id="1.10.357.10">
    <property type="entry name" value="Tetracycline Repressor, domain 2"/>
    <property type="match status" value="1"/>
</dbReference>
<evidence type="ECO:0000256" key="2">
    <source>
        <dbReference type="ARBA" id="ARBA00023015"/>
    </source>
</evidence>
<evidence type="ECO:0000313" key="7">
    <source>
        <dbReference type="EMBL" id="BBH87137.1"/>
    </source>
</evidence>